<keyword evidence="1" id="KW-0805">Transcription regulation</keyword>
<evidence type="ECO:0000256" key="4">
    <source>
        <dbReference type="SAM" id="Phobius"/>
    </source>
</evidence>
<dbReference type="InterPro" id="IPR016032">
    <property type="entry name" value="Sig_transdc_resp-reg_C-effctor"/>
</dbReference>
<evidence type="ECO:0000259" key="5">
    <source>
        <dbReference type="PROSITE" id="PS50043"/>
    </source>
</evidence>
<dbReference type="SUPFAM" id="SSF46894">
    <property type="entry name" value="C-terminal effector domain of the bipartite response regulators"/>
    <property type="match status" value="1"/>
</dbReference>
<dbReference type="Pfam" id="PF00196">
    <property type="entry name" value="GerE"/>
    <property type="match status" value="1"/>
</dbReference>
<dbReference type="KEGG" id="grs:C7S20_19260"/>
<dbReference type="AlphaFoldDB" id="A0A2R3ZAD6"/>
<feature type="transmembrane region" description="Helical" evidence="4">
    <location>
        <begin position="69"/>
        <end position="89"/>
    </location>
</feature>
<dbReference type="Proteomes" id="UP000241507">
    <property type="component" value="Chromosome"/>
</dbReference>
<dbReference type="SMART" id="SM00421">
    <property type="entry name" value="HTH_LUXR"/>
    <property type="match status" value="1"/>
</dbReference>
<dbReference type="EMBL" id="CP028136">
    <property type="protein sequence ID" value="AVR47217.1"/>
    <property type="molecule type" value="Genomic_DNA"/>
</dbReference>
<keyword evidence="2" id="KW-0238">DNA-binding</keyword>
<dbReference type="Gene3D" id="1.10.10.10">
    <property type="entry name" value="Winged helix-like DNA-binding domain superfamily/Winged helix DNA-binding domain"/>
    <property type="match status" value="1"/>
</dbReference>
<feature type="domain" description="HTH luxR-type" evidence="5">
    <location>
        <begin position="1"/>
        <end position="63"/>
    </location>
</feature>
<dbReference type="PANTHER" id="PTHR44688">
    <property type="entry name" value="DNA-BINDING TRANSCRIPTIONAL ACTIVATOR DEVR_DOSR"/>
    <property type="match status" value="1"/>
</dbReference>
<sequence>MVEEFTDRENEIAEHLCLGKSQKMIAADLYIDPDTVHAHLRNMRKKIGGHSAIDIVREYILSIKDPKQYFAALIMLVLQFAIIFTNIVMDARAIRTPRLSKIEIEMIMTRGRASKNRRLC</sequence>
<organism evidence="6 7">
    <name type="scientific">Christiangramia fulva</name>
    <dbReference type="NCBI Taxonomy" id="2126553"/>
    <lineage>
        <taxon>Bacteria</taxon>
        <taxon>Pseudomonadati</taxon>
        <taxon>Bacteroidota</taxon>
        <taxon>Flavobacteriia</taxon>
        <taxon>Flavobacteriales</taxon>
        <taxon>Flavobacteriaceae</taxon>
        <taxon>Christiangramia</taxon>
    </lineage>
</organism>
<dbReference type="InterPro" id="IPR036388">
    <property type="entry name" value="WH-like_DNA-bd_sf"/>
</dbReference>
<protein>
    <recommendedName>
        <fullName evidence="5">HTH luxR-type domain-containing protein</fullName>
    </recommendedName>
</protein>
<reference evidence="7" key="1">
    <citation type="submission" date="2018-03" db="EMBL/GenBank/DDBJ databases">
        <title>Gramella fulva sp. nov., isolated from a dry surface of tidal flat.</title>
        <authorList>
            <person name="Hwang S.H."/>
            <person name="Hwang W.M."/>
            <person name="Kang K."/>
            <person name="Ahn T.-Y."/>
        </authorList>
    </citation>
    <scope>NUCLEOTIDE SEQUENCE [LARGE SCALE GENOMIC DNA]</scope>
    <source>
        <strain evidence="7">SH35</strain>
    </source>
</reference>
<keyword evidence="4" id="KW-0812">Transmembrane</keyword>
<dbReference type="PANTHER" id="PTHR44688:SF16">
    <property type="entry name" value="DNA-BINDING TRANSCRIPTIONAL ACTIVATOR DEVR_DOSR"/>
    <property type="match status" value="1"/>
</dbReference>
<name>A0A2R3ZAD6_9FLAO</name>
<keyword evidence="4" id="KW-0472">Membrane</keyword>
<dbReference type="PROSITE" id="PS50043">
    <property type="entry name" value="HTH_LUXR_2"/>
    <property type="match status" value="1"/>
</dbReference>
<evidence type="ECO:0000313" key="7">
    <source>
        <dbReference type="Proteomes" id="UP000241507"/>
    </source>
</evidence>
<dbReference type="RefSeq" id="WP_107013983.1">
    <property type="nucleotide sequence ID" value="NZ_CP028136.1"/>
</dbReference>
<dbReference type="GO" id="GO:0003677">
    <property type="term" value="F:DNA binding"/>
    <property type="evidence" value="ECO:0007669"/>
    <property type="project" value="UniProtKB-KW"/>
</dbReference>
<evidence type="ECO:0000256" key="2">
    <source>
        <dbReference type="ARBA" id="ARBA00023125"/>
    </source>
</evidence>
<keyword evidence="4" id="KW-1133">Transmembrane helix</keyword>
<evidence type="ECO:0000256" key="1">
    <source>
        <dbReference type="ARBA" id="ARBA00023015"/>
    </source>
</evidence>
<dbReference type="InterPro" id="IPR000792">
    <property type="entry name" value="Tscrpt_reg_LuxR_C"/>
</dbReference>
<keyword evidence="3" id="KW-0804">Transcription</keyword>
<dbReference type="PRINTS" id="PR00038">
    <property type="entry name" value="HTHLUXR"/>
</dbReference>
<accession>A0A2R3ZAD6</accession>
<keyword evidence="7" id="KW-1185">Reference proteome</keyword>
<evidence type="ECO:0000313" key="6">
    <source>
        <dbReference type="EMBL" id="AVR47217.1"/>
    </source>
</evidence>
<dbReference type="GO" id="GO:0006355">
    <property type="term" value="P:regulation of DNA-templated transcription"/>
    <property type="evidence" value="ECO:0007669"/>
    <property type="project" value="InterPro"/>
</dbReference>
<gene>
    <name evidence="6" type="ORF">C7S20_19260</name>
</gene>
<dbReference type="CDD" id="cd06170">
    <property type="entry name" value="LuxR_C_like"/>
    <property type="match status" value="1"/>
</dbReference>
<dbReference type="OrthoDB" id="9807565at2"/>
<proteinExistence type="predicted"/>
<evidence type="ECO:0000256" key="3">
    <source>
        <dbReference type="ARBA" id="ARBA00023163"/>
    </source>
</evidence>